<proteinExistence type="predicted"/>
<dbReference type="RefSeq" id="WP_275233151.1">
    <property type="nucleotide sequence ID" value="NZ_JARDXE010000044.1"/>
</dbReference>
<evidence type="ECO:0000313" key="1">
    <source>
        <dbReference type="EMBL" id="MDE8650028.1"/>
    </source>
</evidence>
<evidence type="ECO:0000313" key="2">
    <source>
        <dbReference type="Proteomes" id="UP001217325"/>
    </source>
</evidence>
<accession>A0AAW6LS85</accession>
<organism evidence="1 2">
    <name type="scientific">Rhodococcus qingshengii</name>
    <dbReference type="NCBI Taxonomy" id="334542"/>
    <lineage>
        <taxon>Bacteria</taxon>
        <taxon>Bacillati</taxon>
        <taxon>Actinomycetota</taxon>
        <taxon>Actinomycetes</taxon>
        <taxon>Mycobacteriales</taxon>
        <taxon>Nocardiaceae</taxon>
        <taxon>Rhodococcus</taxon>
        <taxon>Rhodococcus erythropolis group</taxon>
    </lineage>
</organism>
<gene>
    <name evidence="1" type="ORF">PXH69_34260</name>
</gene>
<protein>
    <submittedName>
        <fullName evidence="1">Uncharacterized protein</fullName>
    </submittedName>
</protein>
<reference evidence="1" key="1">
    <citation type="submission" date="2023-02" db="EMBL/GenBank/DDBJ databases">
        <title>A novel hydrolase synthesized by Rhodococcus erythropolis HQ is responsible for the detoxification of Zearalenone.</title>
        <authorList>
            <person name="Hu J."/>
            <person name="Xu J."/>
        </authorList>
    </citation>
    <scope>NUCLEOTIDE SEQUENCE</scope>
    <source>
        <strain evidence="1">HQ</strain>
    </source>
</reference>
<sequence>MAAVNDAEYVESMTEAVMGWPLPDSAVAVRKARDRALELIAENSDVSLVEAIIPGLVVALANLEARVAKIESLSESIART</sequence>
<comment type="caution">
    <text evidence="1">The sequence shown here is derived from an EMBL/GenBank/DDBJ whole genome shotgun (WGS) entry which is preliminary data.</text>
</comment>
<dbReference type="EMBL" id="JARDXE010000044">
    <property type="protein sequence ID" value="MDE8650028.1"/>
    <property type="molecule type" value="Genomic_DNA"/>
</dbReference>
<name>A0AAW6LS85_RHOSG</name>
<dbReference type="Proteomes" id="UP001217325">
    <property type="component" value="Unassembled WGS sequence"/>
</dbReference>
<dbReference type="AlphaFoldDB" id="A0AAW6LS85"/>